<comment type="caution">
    <text evidence="4">The sequence shown here is derived from an EMBL/GenBank/DDBJ whole genome shotgun (WGS) entry which is preliminary data.</text>
</comment>
<feature type="domain" description="CBS" evidence="3">
    <location>
        <begin position="123"/>
        <end position="179"/>
    </location>
</feature>
<dbReference type="AlphaFoldDB" id="A0A7C4KZH5"/>
<keyword evidence="1 2" id="KW-0129">CBS domain</keyword>
<dbReference type="PANTHER" id="PTHR43080:SF29">
    <property type="entry name" value="OS02G0818000 PROTEIN"/>
    <property type="match status" value="1"/>
</dbReference>
<evidence type="ECO:0000259" key="3">
    <source>
        <dbReference type="PROSITE" id="PS51371"/>
    </source>
</evidence>
<dbReference type="EMBL" id="DSXR01000078">
    <property type="protein sequence ID" value="HGS87486.1"/>
    <property type="molecule type" value="Genomic_DNA"/>
</dbReference>
<dbReference type="PANTHER" id="PTHR43080">
    <property type="entry name" value="CBS DOMAIN-CONTAINING PROTEIN CBSX3, MITOCHONDRIAL"/>
    <property type="match status" value="1"/>
</dbReference>
<dbReference type="SMART" id="SM00116">
    <property type="entry name" value="CBS"/>
    <property type="match status" value="4"/>
</dbReference>
<name>A0A7C4KZH5_9CHLR</name>
<dbReference type="InterPro" id="IPR051257">
    <property type="entry name" value="Diverse_CBS-Domain"/>
</dbReference>
<protein>
    <submittedName>
        <fullName evidence="4">CBS domain-containing protein</fullName>
    </submittedName>
</protein>
<dbReference type="InterPro" id="IPR000644">
    <property type="entry name" value="CBS_dom"/>
</dbReference>
<reference evidence="4" key="1">
    <citation type="journal article" date="2020" name="mSystems">
        <title>Genome- and Community-Level Interaction Insights into Carbon Utilization and Element Cycling Functions of Hydrothermarchaeota in Hydrothermal Sediment.</title>
        <authorList>
            <person name="Zhou Z."/>
            <person name="Liu Y."/>
            <person name="Xu W."/>
            <person name="Pan J."/>
            <person name="Luo Z.H."/>
            <person name="Li M."/>
        </authorList>
    </citation>
    <scope>NUCLEOTIDE SEQUENCE [LARGE SCALE GENOMIC DNA]</scope>
    <source>
        <strain evidence="4">SpSt-556</strain>
    </source>
</reference>
<dbReference type="InterPro" id="IPR046342">
    <property type="entry name" value="CBS_dom_sf"/>
</dbReference>
<feature type="domain" description="CBS" evidence="3">
    <location>
        <begin position="190"/>
        <end position="251"/>
    </location>
</feature>
<evidence type="ECO:0000256" key="1">
    <source>
        <dbReference type="ARBA" id="ARBA00023122"/>
    </source>
</evidence>
<proteinExistence type="predicted"/>
<evidence type="ECO:0000313" key="4">
    <source>
        <dbReference type="EMBL" id="HGS87486.1"/>
    </source>
</evidence>
<dbReference type="PROSITE" id="PS51371">
    <property type="entry name" value="CBS"/>
    <property type="match status" value="4"/>
</dbReference>
<sequence length="320" mass="36088">MEIGADRFPYFYGNRFQKRVDDYCAARLYPRSVLNDWRICMKHALVQHWMTSPVITCDPATRLHDALRIMNRHQIRAMPIVDQGRLVGIVTKRDLLRADVTPVIRDSWEQYRMAGNLTMEKIMTTGVITTRPDVPAAKAARVLMENKITALPVLDRQQALVGILTASDLFRLIIEEVPLLGESIRVHEYMTADVQTAEPTTTLLAAQRMMAVKRIRALPVLQNGLLIGIVTRTDLLSAAPSVVTTQGRLEVTEMVLNTPLQFIMTTKPITIGEEQPITEAARLMLENKIHALPVLDSDQDLCGIITETDLFRLIVHKFLG</sequence>
<dbReference type="CDD" id="cd04584">
    <property type="entry name" value="CBS_pair_AcuB_like"/>
    <property type="match status" value="2"/>
</dbReference>
<organism evidence="4">
    <name type="scientific">Bellilinea caldifistulae</name>
    <dbReference type="NCBI Taxonomy" id="360411"/>
    <lineage>
        <taxon>Bacteria</taxon>
        <taxon>Bacillati</taxon>
        <taxon>Chloroflexota</taxon>
        <taxon>Anaerolineae</taxon>
        <taxon>Anaerolineales</taxon>
        <taxon>Anaerolineaceae</taxon>
        <taxon>Bellilinea</taxon>
    </lineage>
</organism>
<accession>A0A7C4KZH5</accession>
<feature type="domain" description="CBS" evidence="3">
    <location>
        <begin position="264"/>
        <end position="320"/>
    </location>
</feature>
<gene>
    <name evidence="4" type="ORF">ENT17_07690</name>
</gene>
<feature type="domain" description="CBS" evidence="3">
    <location>
        <begin position="50"/>
        <end position="107"/>
    </location>
</feature>
<evidence type="ECO:0000256" key="2">
    <source>
        <dbReference type="PROSITE-ProRule" id="PRU00703"/>
    </source>
</evidence>
<dbReference type="Pfam" id="PF00571">
    <property type="entry name" value="CBS"/>
    <property type="match status" value="4"/>
</dbReference>
<dbReference type="Gene3D" id="3.10.580.10">
    <property type="entry name" value="CBS-domain"/>
    <property type="match status" value="2"/>
</dbReference>
<dbReference type="SUPFAM" id="SSF54631">
    <property type="entry name" value="CBS-domain pair"/>
    <property type="match status" value="2"/>
</dbReference>